<reference evidence="3" key="1">
    <citation type="submission" date="2017-10" db="EMBL/GenBank/DDBJ databases">
        <title>Rapid genome shrinkage in a self-fertile nematode reveals novel sperm competition proteins.</title>
        <authorList>
            <person name="Yin D."/>
            <person name="Schwarz E.M."/>
            <person name="Thomas C.G."/>
            <person name="Felde R.L."/>
            <person name="Korf I.F."/>
            <person name="Cutter A.D."/>
            <person name="Schartner C.M."/>
            <person name="Ralston E.J."/>
            <person name="Meyer B.J."/>
            <person name="Haag E.S."/>
        </authorList>
    </citation>
    <scope>NUCLEOTIDE SEQUENCE [LARGE SCALE GENOMIC DNA]</scope>
    <source>
        <strain evidence="3">JU1422</strain>
    </source>
</reference>
<evidence type="ECO:0000313" key="3">
    <source>
        <dbReference type="Proteomes" id="UP000230233"/>
    </source>
</evidence>
<accession>A0A2G5SLJ4</accession>
<gene>
    <name evidence="2" type="primary">Cnig_chr_X.g22743</name>
    <name evidence="2" type="ORF">B9Z55_022743</name>
</gene>
<dbReference type="Proteomes" id="UP000230233">
    <property type="component" value="Chromosome X"/>
</dbReference>
<proteinExistence type="predicted"/>
<feature type="compositionally biased region" description="Low complexity" evidence="1">
    <location>
        <begin position="26"/>
        <end position="36"/>
    </location>
</feature>
<dbReference type="EMBL" id="PDUG01000006">
    <property type="protein sequence ID" value="PIC15974.1"/>
    <property type="molecule type" value="Genomic_DNA"/>
</dbReference>
<organism evidence="2 3">
    <name type="scientific">Caenorhabditis nigoni</name>
    <dbReference type="NCBI Taxonomy" id="1611254"/>
    <lineage>
        <taxon>Eukaryota</taxon>
        <taxon>Metazoa</taxon>
        <taxon>Ecdysozoa</taxon>
        <taxon>Nematoda</taxon>
        <taxon>Chromadorea</taxon>
        <taxon>Rhabditida</taxon>
        <taxon>Rhabditina</taxon>
        <taxon>Rhabditomorpha</taxon>
        <taxon>Rhabditoidea</taxon>
        <taxon>Rhabditidae</taxon>
        <taxon>Peloderinae</taxon>
        <taxon>Caenorhabditis</taxon>
    </lineage>
</organism>
<feature type="region of interest" description="Disordered" evidence="1">
    <location>
        <begin position="25"/>
        <end position="45"/>
    </location>
</feature>
<comment type="caution">
    <text evidence="2">The sequence shown here is derived from an EMBL/GenBank/DDBJ whole genome shotgun (WGS) entry which is preliminary data.</text>
</comment>
<keyword evidence="3" id="KW-1185">Reference proteome</keyword>
<sequence>MALFLIHSTNLYWIVVYSKIMRGLLSSSPSTSSSSPHAISLQNPKDFKSRYGTHQEVVSFGMSLGSSFPQTIQLISMFSGGGVEQSPAAGSRLRSN</sequence>
<evidence type="ECO:0000256" key="1">
    <source>
        <dbReference type="SAM" id="MobiDB-lite"/>
    </source>
</evidence>
<protein>
    <submittedName>
        <fullName evidence="2">Uncharacterized protein</fullName>
    </submittedName>
</protein>
<dbReference type="AlphaFoldDB" id="A0A2G5SLJ4"/>
<evidence type="ECO:0000313" key="2">
    <source>
        <dbReference type="EMBL" id="PIC15974.1"/>
    </source>
</evidence>
<name>A0A2G5SLJ4_9PELO</name>